<dbReference type="PANTHER" id="PTHR31902">
    <property type="entry name" value="ACTIN PATCHES DISTAL PROTEIN 1"/>
    <property type="match status" value="1"/>
</dbReference>
<protein>
    <recommendedName>
        <fullName evidence="3">Actin patches distal protein 1</fullName>
    </recommendedName>
</protein>
<evidence type="ECO:0000313" key="1">
    <source>
        <dbReference type="EMBL" id="WPK25324.1"/>
    </source>
</evidence>
<dbReference type="Pfam" id="PF06999">
    <property type="entry name" value="Suc_Fer-like"/>
    <property type="match status" value="1"/>
</dbReference>
<dbReference type="RefSeq" id="XP_062877706.1">
    <property type="nucleotide sequence ID" value="XM_063021636.1"/>
</dbReference>
<reference evidence="1 2" key="1">
    <citation type="submission" date="2023-10" db="EMBL/GenBank/DDBJ databases">
        <title>Draft Genome Sequence of Candida saopaulonensis from a very Premature Infant with Sepsis.</title>
        <authorList>
            <person name="Ning Y."/>
            <person name="Dai R."/>
            <person name="Xiao M."/>
            <person name="Xu Y."/>
            <person name="Yan Q."/>
            <person name="Zhang L."/>
        </authorList>
    </citation>
    <scope>NUCLEOTIDE SEQUENCE [LARGE SCALE GENOMIC DNA]</scope>
    <source>
        <strain evidence="1 2">19XY460</strain>
    </source>
</reference>
<dbReference type="GeneID" id="88173699"/>
<dbReference type="InterPro" id="IPR036249">
    <property type="entry name" value="Thioredoxin-like_sf"/>
</dbReference>
<dbReference type="SUPFAM" id="SSF52833">
    <property type="entry name" value="Thioredoxin-like"/>
    <property type="match status" value="1"/>
</dbReference>
<dbReference type="AlphaFoldDB" id="A0AAX4HA91"/>
<dbReference type="CDD" id="cd03062">
    <property type="entry name" value="TRX_Fd_Sucrase"/>
    <property type="match status" value="1"/>
</dbReference>
<dbReference type="Proteomes" id="UP001338582">
    <property type="component" value="Chromosome 3"/>
</dbReference>
<dbReference type="Gene3D" id="3.40.30.10">
    <property type="entry name" value="Glutaredoxin"/>
    <property type="match status" value="1"/>
</dbReference>
<keyword evidence="2" id="KW-1185">Reference proteome</keyword>
<dbReference type="EMBL" id="CP138896">
    <property type="protein sequence ID" value="WPK25324.1"/>
    <property type="molecule type" value="Genomic_DNA"/>
</dbReference>
<organism evidence="1 2">
    <name type="scientific">Australozyma saopauloensis</name>
    <dbReference type="NCBI Taxonomy" id="291208"/>
    <lineage>
        <taxon>Eukaryota</taxon>
        <taxon>Fungi</taxon>
        <taxon>Dikarya</taxon>
        <taxon>Ascomycota</taxon>
        <taxon>Saccharomycotina</taxon>
        <taxon>Pichiomycetes</taxon>
        <taxon>Metschnikowiaceae</taxon>
        <taxon>Australozyma</taxon>
    </lineage>
</organism>
<dbReference type="InterPro" id="IPR009737">
    <property type="entry name" value="Aim32/Apd1-like"/>
</dbReference>
<gene>
    <name evidence="1" type="ORF">PUMCH_002635</name>
</gene>
<name>A0AAX4HA91_9ASCO</name>
<dbReference type="PANTHER" id="PTHR31902:SF14">
    <property type="entry name" value="ACTIN PATCHES DISTAL PROTEIN 1"/>
    <property type="match status" value="1"/>
</dbReference>
<dbReference type="KEGG" id="asau:88173699"/>
<evidence type="ECO:0000313" key="2">
    <source>
        <dbReference type="Proteomes" id="UP001338582"/>
    </source>
</evidence>
<proteinExistence type="predicted"/>
<evidence type="ECO:0008006" key="3">
    <source>
        <dbReference type="Google" id="ProtNLM"/>
    </source>
</evidence>
<accession>A0AAX4HA91</accession>
<sequence length="304" mass="34214">MGLLGFLKRGPNAEESIKNEGFEVSDCSMECLTCTAKFPASLSFKDDDNSALYGNTLPFGLHAIVPTNKCDWEHDATLKLKTIANAVAKWALNSKLEGLGESSDIKVSCSSLSSNDLECKEDYMNETRGDVLLLPFFVWVRNITLDNASGVLTRVVGDLIKFRADGLTEFPSVKYEAFPDVRVEVDRSKSYVFLCSHKTRDKKCGITAPIMKKEFEINLRDEGLYRDASDDREGGVRIAYVNHVGGHKFAANVIIYLRESGKNIWLARCRPNNVQPIIEECILKDGKVWPNYVRRVQKFTPIEW</sequence>